<dbReference type="AlphaFoldDB" id="A0A803KZS0"/>
<dbReference type="PROSITE" id="PS51375">
    <property type="entry name" value="PPR"/>
    <property type="match status" value="3"/>
</dbReference>
<dbReference type="InterPro" id="IPR046848">
    <property type="entry name" value="E_motif"/>
</dbReference>
<feature type="repeat" description="PPR" evidence="2">
    <location>
        <begin position="156"/>
        <end position="190"/>
    </location>
</feature>
<dbReference type="PANTHER" id="PTHR47926:SF540">
    <property type="entry name" value="PENTATRICOPEPTIDE REPEAT-CONTAINING PROTEIN"/>
    <property type="match status" value="1"/>
</dbReference>
<dbReference type="EnsemblPlants" id="AUR62004530-RA">
    <property type="protein sequence ID" value="AUR62004530-RA:cds"/>
    <property type="gene ID" value="AUR62004530"/>
</dbReference>
<dbReference type="Pfam" id="PF20430">
    <property type="entry name" value="Eplus_motif"/>
    <property type="match status" value="1"/>
</dbReference>
<dbReference type="Gene3D" id="1.25.40.10">
    <property type="entry name" value="Tetratricopeptide repeat domain"/>
    <property type="match status" value="2"/>
</dbReference>
<evidence type="ECO:0000256" key="2">
    <source>
        <dbReference type="PROSITE-ProRule" id="PRU00708"/>
    </source>
</evidence>
<keyword evidence="1" id="KW-0677">Repeat</keyword>
<dbReference type="FunFam" id="1.25.40.10:FF:000422">
    <property type="entry name" value="Pentatricopeptide repeat-containing protein"/>
    <property type="match status" value="1"/>
</dbReference>
<dbReference type="InterPro" id="IPR002885">
    <property type="entry name" value="PPR_rpt"/>
</dbReference>
<keyword evidence="4" id="KW-1185">Reference proteome</keyword>
<protein>
    <recommendedName>
        <fullName evidence="5">Pentatricopeptide repeat-containing protein</fullName>
    </recommendedName>
</protein>
<feature type="repeat" description="PPR" evidence="2">
    <location>
        <begin position="124"/>
        <end position="154"/>
    </location>
</feature>
<dbReference type="Proteomes" id="UP000596660">
    <property type="component" value="Unplaced"/>
</dbReference>
<dbReference type="GO" id="GO:0009451">
    <property type="term" value="P:RNA modification"/>
    <property type="evidence" value="ECO:0007669"/>
    <property type="project" value="InterPro"/>
</dbReference>
<dbReference type="InterPro" id="IPR046960">
    <property type="entry name" value="PPR_At4g14850-like_plant"/>
</dbReference>
<dbReference type="Gramene" id="AUR62004530-RA">
    <property type="protein sequence ID" value="AUR62004530-RA:cds"/>
    <property type="gene ID" value="AUR62004530"/>
</dbReference>
<sequence length="378" mass="42817">MYAKLGLLEYARNQFDHMQYKDAPTWNSLISGYARCGKMEEAEKLFQLIPLKNVISWTTMISGYSQNGQYLDALNTFLSMVKEEGLEPNEVSVTSVLPACANLGALEIGERIEKYARRNGYLDNLFVCNALLELYSKCGKLDRAMQLFNEIRDRKNLCSWNSMMMCFAIHGRHEEALHLFRLMLREGMVPDSITFVAALMACTHGGKVAKGQELFASMKDKFGIIPRLEHYGCMVDLLGRKGKLNEAYNLIQTMPMKPDSVIWGTLLGACSFHCNVEVAEKAAEALFELEPWNSGNYVILSNIYASVKRWDGVAKLRKMMKGSQIIKAAGYSSIEEADQIHMFIVEDKSHPKSYEIYTVLENVYHEIMKSGDDIELDA</sequence>
<dbReference type="Pfam" id="PF20431">
    <property type="entry name" value="E_motif"/>
    <property type="match status" value="1"/>
</dbReference>
<evidence type="ECO:0000313" key="4">
    <source>
        <dbReference type="Proteomes" id="UP000596660"/>
    </source>
</evidence>
<dbReference type="SUPFAM" id="SSF48452">
    <property type="entry name" value="TPR-like"/>
    <property type="match status" value="1"/>
</dbReference>
<dbReference type="InterPro" id="IPR046849">
    <property type="entry name" value="E2_motif"/>
</dbReference>
<dbReference type="Pfam" id="PF01535">
    <property type="entry name" value="PPR"/>
    <property type="match status" value="3"/>
</dbReference>
<reference evidence="3" key="1">
    <citation type="journal article" date="2017" name="Nature">
        <title>The genome of Chenopodium quinoa.</title>
        <authorList>
            <person name="Jarvis D.E."/>
            <person name="Ho Y.S."/>
            <person name="Lightfoot D.J."/>
            <person name="Schmoeckel S.M."/>
            <person name="Li B."/>
            <person name="Borm T.J.A."/>
            <person name="Ohyanagi H."/>
            <person name="Mineta K."/>
            <person name="Michell C.T."/>
            <person name="Saber N."/>
            <person name="Kharbatia N.M."/>
            <person name="Rupper R.R."/>
            <person name="Sharp A.R."/>
            <person name="Dally N."/>
            <person name="Boughton B.A."/>
            <person name="Woo Y.H."/>
            <person name="Gao G."/>
            <person name="Schijlen E.G.W.M."/>
            <person name="Guo X."/>
            <person name="Momin A.A."/>
            <person name="Negrao S."/>
            <person name="Al-Babili S."/>
            <person name="Gehring C."/>
            <person name="Roessner U."/>
            <person name="Jung C."/>
            <person name="Murphy K."/>
            <person name="Arold S.T."/>
            <person name="Gojobori T."/>
            <person name="van der Linden C.G."/>
            <person name="van Loo E.N."/>
            <person name="Jellen E.N."/>
            <person name="Maughan P.J."/>
            <person name="Tester M."/>
        </authorList>
    </citation>
    <scope>NUCLEOTIDE SEQUENCE [LARGE SCALE GENOMIC DNA]</scope>
    <source>
        <strain evidence="3">cv. PI 614886</strain>
    </source>
</reference>
<dbReference type="FunFam" id="1.25.40.10:FF:000366">
    <property type="entry name" value="Pentatricopeptide (PPR) repeat-containing protein"/>
    <property type="match status" value="1"/>
</dbReference>
<dbReference type="InterPro" id="IPR011990">
    <property type="entry name" value="TPR-like_helical_dom_sf"/>
</dbReference>
<dbReference type="GO" id="GO:0003723">
    <property type="term" value="F:RNA binding"/>
    <property type="evidence" value="ECO:0007669"/>
    <property type="project" value="InterPro"/>
</dbReference>
<dbReference type="Pfam" id="PF13041">
    <property type="entry name" value="PPR_2"/>
    <property type="match status" value="2"/>
</dbReference>
<dbReference type="PANTHER" id="PTHR47926">
    <property type="entry name" value="PENTATRICOPEPTIDE REPEAT-CONTAINING PROTEIN"/>
    <property type="match status" value="1"/>
</dbReference>
<reference evidence="3" key="2">
    <citation type="submission" date="2021-03" db="UniProtKB">
        <authorList>
            <consortium name="EnsemblPlants"/>
        </authorList>
    </citation>
    <scope>IDENTIFICATION</scope>
</reference>
<dbReference type="OMA" id="YKLRMAG"/>
<proteinExistence type="predicted"/>
<accession>A0A803KZS0</accession>
<organism evidence="3 4">
    <name type="scientific">Chenopodium quinoa</name>
    <name type="common">Quinoa</name>
    <dbReference type="NCBI Taxonomy" id="63459"/>
    <lineage>
        <taxon>Eukaryota</taxon>
        <taxon>Viridiplantae</taxon>
        <taxon>Streptophyta</taxon>
        <taxon>Embryophyta</taxon>
        <taxon>Tracheophyta</taxon>
        <taxon>Spermatophyta</taxon>
        <taxon>Magnoliopsida</taxon>
        <taxon>eudicotyledons</taxon>
        <taxon>Gunneridae</taxon>
        <taxon>Pentapetalae</taxon>
        <taxon>Caryophyllales</taxon>
        <taxon>Chenopodiaceae</taxon>
        <taxon>Chenopodioideae</taxon>
        <taxon>Atripliceae</taxon>
        <taxon>Chenopodium</taxon>
    </lineage>
</organism>
<evidence type="ECO:0008006" key="5">
    <source>
        <dbReference type="Google" id="ProtNLM"/>
    </source>
</evidence>
<evidence type="ECO:0000256" key="1">
    <source>
        <dbReference type="ARBA" id="ARBA00022737"/>
    </source>
</evidence>
<feature type="repeat" description="PPR" evidence="2">
    <location>
        <begin position="22"/>
        <end position="56"/>
    </location>
</feature>
<name>A0A803KZS0_CHEQI</name>
<evidence type="ECO:0000313" key="3">
    <source>
        <dbReference type="EnsemblPlants" id="AUR62004530-RA:cds"/>
    </source>
</evidence>
<dbReference type="NCBIfam" id="TIGR00756">
    <property type="entry name" value="PPR"/>
    <property type="match status" value="4"/>
</dbReference>